<name>A0A269TID1_9BACT</name>
<evidence type="ECO:0008006" key="4">
    <source>
        <dbReference type="Google" id="ProtNLM"/>
    </source>
</evidence>
<keyword evidence="1" id="KW-0472">Membrane</keyword>
<accession>A0A269TID1</accession>
<dbReference type="InterPro" id="IPR011701">
    <property type="entry name" value="MFS"/>
</dbReference>
<feature type="transmembrane region" description="Helical" evidence="1">
    <location>
        <begin position="268"/>
        <end position="290"/>
    </location>
</feature>
<keyword evidence="1" id="KW-0812">Transmembrane</keyword>
<dbReference type="AlphaFoldDB" id="A0A269TID1"/>
<dbReference type="InterPro" id="IPR036259">
    <property type="entry name" value="MFS_trans_sf"/>
</dbReference>
<dbReference type="SUPFAM" id="SSF103473">
    <property type="entry name" value="MFS general substrate transporter"/>
    <property type="match status" value="1"/>
</dbReference>
<feature type="transmembrane region" description="Helical" evidence="1">
    <location>
        <begin position="456"/>
        <end position="477"/>
    </location>
</feature>
<organism evidence="2 3">
    <name type="scientific">Mycoplasmopsis agassizii</name>
    <dbReference type="NCBI Taxonomy" id="33922"/>
    <lineage>
        <taxon>Bacteria</taxon>
        <taxon>Bacillati</taxon>
        <taxon>Mycoplasmatota</taxon>
        <taxon>Mycoplasmoidales</taxon>
        <taxon>Metamycoplasmataceae</taxon>
        <taxon>Mycoplasmopsis</taxon>
    </lineage>
</organism>
<feature type="transmembrane region" description="Helical" evidence="1">
    <location>
        <begin position="98"/>
        <end position="117"/>
    </location>
</feature>
<feature type="transmembrane region" description="Helical" evidence="1">
    <location>
        <begin position="137"/>
        <end position="159"/>
    </location>
</feature>
<feature type="transmembrane region" description="Helical" evidence="1">
    <location>
        <begin position="26"/>
        <end position="47"/>
    </location>
</feature>
<dbReference type="GO" id="GO:0022857">
    <property type="term" value="F:transmembrane transporter activity"/>
    <property type="evidence" value="ECO:0007669"/>
    <property type="project" value="InterPro"/>
</dbReference>
<keyword evidence="1" id="KW-1133">Transmembrane helix</keyword>
<reference evidence="3" key="1">
    <citation type="submission" date="2017-08" db="EMBL/GenBank/DDBJ databases">
        <authorList>
            <person name="Alvarez-Ponce D."/>
            <person name="Weitzman C.L."/>
            <person name="Tillett R.L."/>
            <person name="Sandmeier F.C."/>
            <person name="Tracy C.R."/>
        </authorList>
    </citation>
    <scope>NUCLEOTIDE SEQUENCE [LARGE SCALE GENOMIC DNA]</scope>
    <source>
        <strain evidence="3">723</strain>
    </source>
</reference>
<feature type="transmembrane region" description="Helical" evidence="1">
    <location>
        <begin position="296"/>
        <end position="318"/>
    </location>
</feature>
<feature type="transmembrane region" description="Helical" evidence="1">
    <location>
        <begin position="338"/>
        <end position="359"/>
    </location>
</feature>
<feature type="transmembrane region" description="Helical" evidence="1">
    <location>
        <begin position="67"/>
        <end position="86"/>
    </location>
</feature>
<dbReference type="Proteomes" id="UP000216943">
    <property type="component" value="Unassembled WGS sequence"/>
</dbReference>
<feature type="transmembrane region" description="Helical" evidence="1">
    <location>
        <begin position="180"/>
        <end position="201"/>
    </location>
</feature>
<dbReference type="Gene3D" id="1.20.1250.20">
    <property type="entry name" value="MFS general substrate transporter like domains"/>
    <property type="match status" value="1"/>
</dbReference>
<feature type="transmembrane region" description="Helical" evidence="1">
    <location>
        <begin position="221"/>
        <end position="243"/>
    </location>
</feature>
<evidence type="ECO:0000313" key="3">
    <source>
        <dbReference type="Proteomes" id="UP000216943"/>
    </source>
</evidence>
<protein>
    <recommendedName>
        <fullName evidence="4">Permease</fullName>
    </recommendedName>
</protein>
<proteinExistence type="predicted"/>
<dbReference type="Pfam" id="PF07690">
    <property type="entry name" value="MFS_1"/>
    <property type="match status" value="1"/>
</dbReference>
<sequence length="498" mass="55458">MNSLKNFFALGINKFKSTYQRLGKKAMIALFILAAVDVFVIAAPYYIRLIFPNVHTILHVTESEFDSFIAAVGWVTLITQLPGGWLTDKVSSKKLTALASFTTGLLTLWWATLILTSPNPTAEVAGGQLKSSTATLTQYYLIYIGWGVSSTMIFWTPLWKLVSQQAKKEDQGLSYGVQGTWNGLIGIAIIFIAGIIFQVIAQNVLAVDPETGVRPEWNPGYALYAYWVAAFLLLTSFAILKWVPEYTTKEKFALSFKNMWLVLKSARIWLDAFFVMGMYMFQSVFAYYLLQYMKNVGIAAVGTPAIVLVVIGGIRTYVLRFVISTPTGRLADKAKSYIHTLIIVLGVGFIVAAIFLALPGTGDFKDLPRDYQIALIPIFIILYLIVGGISWIMVTLRYATIGELPVPKKSYASTNALISFVAFSPDAWFYTASAAIGKNYTIAGSSNTSQQGYSIIILFALGVAIFGWICGVVLFFWNRYEIKKLKKDSYRWRTLENV</sequence>
<dbReference type="OrthoDB" id="391626at2"/>
<dbReference type="RefSeq" id="WP_095334895.1">
    <property type="nucleotide sequence ID" value="NZ_NQNY01000009.1"/>
</dbReference>
<gene>
    <name evidence="2" type="ORF">CJJ23_03055</name>
</gene>
<evidence type="ECO:0000313" key="2">
    <source>
        <dbReference type="EMBL" id="PAK21229.1"/>
    </source>
</evidence>
<comment type="caution">
    <text evidence="2">The sequence shown here is derived from an EMBL/GenBank/DDBJ whole genome shotgun (WGS) entry which is preliminary data.</text>
</comment>
<feature type="transmembrane region" description="Helical" evidence="1">
    <location>
        <begin position="371"/>
        <end position="394"/>
    </location>
</feature>
<feature type="transmembrane region" description="Helical" evidence="1">
    <location>
        <begin position="415"/>
        <end position="436"/>
    </location>
</feature>
<evidence type="ECO:0000256" key="1">
    <source>
        <dbReference type="SAM" id="Phobius"/>
    </source>
</evidence>
<dbReference type="EMBL" id="NQNY01000009">
    <property type="protein sequence ID" value="PAK21229.1"/>
    <property type="molecule type" value="Genomic_DNA"/>
</dbReference>
<dbReference type="CDD" id="cd06174">
    <property type="entry name" value="MFS"/>
    <property type="match status" value="1"/>
</dbReference>